<dbReference type="GO" id="GO:0005886">
    <property type="term" value="C:plasma membrane"/>
    <property type="evidence" value="ECO:0007669"/>
    <property type="project" value="UniProtKB-SubCell"/>
</dbReference>
<comment type="subcellular location">
    <subcellularLocation>
        <location evidence="1 9">Cell membrane</location>
        <topology evidence="1 9">Multi-pass membrane protein</topology>
    </subcellularLocation>
</comment>
<evidence type="ECO:0000313" key="12">
    <source>
        <dbReference type="Proteomes" id="UP000464751"/>
    </source>
</evidence>
<name>A0A6P1YHX5_9HYPH</name>
<dbReference type="RefSeq" id="WP_163074005.1">
    <property type="nucleotide sequence ID" value="NZ_CP048630.1"/>
</dbReference>
<organism evidence="11 12">
    <name type="scientific">Ancylobacter pratisalsi</name>
    <dbReference type="NCBI Taxonomy" id="1745854"/>
    <lineage>
        <taxon>Bacteria</taxon>
        <taxon>Pseudomonadati</taxon>
        <taxon>Pseudomonadota</taxon>
        <taxon>Alphaproteobacteria</taxon>
        <taxon>Hyphomicrobiales</taxon>
        <taxon>Xanthobacteraceae</taxon>
        <taxon>Ancylobacter</taxon>
    </lineage>
</organism>
<accession>A0A6P1YHX5</accession>
<dbReference type="FunFam" id="1.10.3720.10:FF:000003">
    <property type="entry name" value="Aliphatic sulfonate ABC transporter permease"/>
    <property type="match status" value="1"/>
</dbReference>
<proteinExistence type="inferred from homology"/>
<evidence type="ECO:0000256" key="2">
    <source>
        <dbReference type="ARBA" id="ARBA00009306"/>
    </source>
</evidence>
<evidence type="ECO:0000256" key="7">
    <source>
        <dbReference type="ARBA" id="ARBA00023136"/>
    </source>
</evidence>
<keyword evidence="7 9" id="KW-0472">Membrane</keyword>
<dbReference type="PANTHER" id="PTHR30151">
    <property type="entry name" value="ALKANE SULFONATE ABC TRANSPORTER-RELATED, MEMBRANE SUBUNIT"/>
    <property type="match status" value="1"/>
</dbReference>
<feature type="domain" description="ABC transmembrane type-1" evidence="10">
    <location>
        <begin position="107"/>
        <end position="287"/>
    </location>
</feature>
<dbReference type="GO" id="GO:0042918">
    <property type="term" value="P:alkanesulfonate transmembrane transport"/>
    <property type="evidence" value="ECO:0007669"/>
    <property type="project" value="UniProtKB-ARBA"/>
</dbReference>
<reference evidence="11 12" key="1">
    <citation type="submission" date="2020-02" db="EMBL/GenBank/DDBJ databases">
        <authorList>
            <person name="Li G."/>
        </authorList>
    </citation>
    <scope>NUCLEOTIDE SEQUENCE [LARGE SCALE GENOMIC DNA]</scope>
    <source>
        <strain evidence="11 12">DSM 102029</strain>
    </source>
</reference>
<dbReference type="Pfam" id="PF00528">
    <property type="entry name" value="BPD_transp_1"/>
    <property type="match status" value="1"/>
</dbReference>
<evidence type="ECO:0000313" key="11">
    <source>
        <dbReference type="EMBL" id="QIB32918.1"/>
    </source>
</evidence>
<keyword evidence="5 9" id="KW-0812">Transmembrane</keyword>
<keyword evidence="12" id="KW-1185">Reference proteome</keyword>
<feature type="transmembrane region" description="Helical" evidence="9">
    <location>
        <begin position="48"/>
        <end position="69"/>
    </location>
</feature>
<dbReference type="GO" id="GO:0010438">
    <property type="term" value="P:cellular response to sulfur starvation"/>
    <property type="evidence" value="ECO:0007669"/>
    <property type="project" value="TreeGrafter"/>
</dbReference>
<dbReference type="Proteomes" id="UP000464751">
    <property type="component" value="Chromosome"/>
</dbReference>
<evidence type="ECO:0000259" key="10">
    <source>
        <dbReference type="PROSITE" id="PS50928"/>
    </source>
</evidence>
<dbReference type="AlphaFoldDB" id="A0A6P1YHX5"/>
<feature type="transmembrane region" description="Helical" evidence="9">
    <location>
        <begin position="148"/>
        <end position="167"/>
    </location>
</feature>
<dbReference type="PROSITE" id="PS50928">
    <property type="entry name" value="ABC_TM1"/>
    <property type="match status" value="1"/>
</dbReference>
<dbReference type="InterPro" id="IPR000515">
    <property type="entry name" value="MetI-like"/>
</dbReference>
<dbReference type="InterPro" id="IPR035906">
    <property type="entry name" value="MetI-like_sf"/>
</dbReference>
<evidence type="ECO:0000256" key="8">
    <source>
        <dbReference type="ARBA" id="ARBA00056719"/>
    </source>
</evidence>
<dbReference type="CDD" id="cd06261">
    <property type="entry name" value="TM_PBP2"/>
    <property type="match status" value="1"/>
</dbReference>
<keyword evidence="6 9" id="KW-1133">Transmembrane helix</keyword>
<evidence type="ECO:0000256" key="5">
    <source>
        <dbReference type="ARBA" id="ARBA00022692"/>
    </source>
</evidence>
<dbReference type="EMBL" id="CP048630">
    <property type="protein sequence ID" value="QIB32918.1"/>
    <property type="molecule type" value="Genomic_DNA"/>
</dbReference>
<sequence length="301" mass="31292">MSLHPAPFVSPVPVTELSLPFIVPAEGVPRDADQTVDRQRTKISLPAIPARVAISLGTIAGFLGLWWLVTALQLVPALFLPAPGAVAERLLRLANEGFVDATLAQHLGASLMRVFAALLAALVLGVPAGFAIGLSTVGRGILDPVVEFLRPIPPLAYLPLVIIWAGIGETAKVLVIALAMLPPIIIATASGVRAVDRNRVNVARALGATPAQVLRFVVLPSTLPALLTGTRIALGAGWSTLVAAELVAATRGVGFMIQSAANFLATDVVLAGIIVIAAVAFAFECSVRLIERIFVGWAGRG</sequence>
<evidence type="ECO:0000256" key="3">
    <source>
        <dbReference type="ARBA" id="ARBA00022448"/>
    </source>
</evidence>
<comment type="function">
    <text evidence="8">Probably part of an ABC transporter complex. Probably responsible for the translocation of the substrate across the membrane.</text>
</comment>
<dbReference type="Gene3D" id="1.10.3720.10">
    <property type="entry name" value="MetI-like"/>
    <property type="match status" value="1"/>
</dbReference>
<feature type="transmembrane region" description="Helical" evidence="9">
    <location>
        <begin position="173"/>
        <end position="195"/>
    </location>
</feature>
<evidence type="ECO:0000256" key="9">
    <source>
        <dbReference type="RuleBase" id="RU363032"/>
    </source>
</evidence>
<comment type="similarity">
    <text evidence="2 9">Belongs to the binding-protein-dependent transport system permease family.</text>
</comment>
<feature type="transmembrane region" description="Helical" evidence="9">
    <location>
        <begin position="261"/>
        <end position="283"/>
    </location>
</feature>
<keyword evidence="4" id="KW-1003">Cell membrane</keyword>
<evidence type="ECO:0000256" key="1">
    <source>
        <dbReference type="ARBA" id="ARBA00004651"/>
    </source>
</evidence>
<keyword evidence="3 9" id="KW-0813">Transport</keyword>
<evidence type="ECO:0000256" key="4">
    <source>
        <dbReference type="ARBA" id="ARBA00022475"/>
    </source>
</evidence>
<dbReference type="SUPFAM" id="SSF161098">
    <property type="entry name" value="MetI-like"/>
    <property type="match status" value="1"/>
</dbReference>
<gene>
    <name evidence="11" type="ORF">G3A50_03720</name>
</gene>
<dbReference type="PANTHER" id="PTHR30151:SF25">
    <property type="entry name" value="TAURINE TRANSPORT SYSTEM PERMEASE PROTEIN TAUC"/>
    <property type="match status" value="1"/>
</dbReference>
<evidence type="ECO:0000256" key="6">
    <source>
        <dbReference type="ARBA" id="ARBA00022989"/>
    </source>
</evidence>
<protein>
    <submittedName>
        <fullName evidence="11">ABC transporter permease subunit</fullName>
    </submittedName>
</protein>
<feature type="transmembrane region" description="Helical" evidence="9">
    <location>
        <begin position="114"/>
        <end position="136"/>
    </location>
</feature>
<dbReference type="KEGG" id="apra:G3A50_03720"/>
<feature type="transmembrane region" description="Helical" evidence="9">
    <location>
        <begin position="216"/>
        <end position="241"/>
    </location>
</feature>